<name>A0AAU9P7S7_9ASTR</name>
<keyword evidence="3" id="KW-1185">Reference proteome</keyword>
<dbReference type="EMBL" id="CAKMRJ010005523">
    <property type="protein sequence ID" value="CAH1446191.1"/>
    <property type="molecule type" value="Genomic_DNA"/>
</dbReference>
<feature type="region of interest" description="Disordered" evidence="1">
    <location>
        <begin position="42"/>
        <end position="78"/>
    </location>
</feature>
<gene>
    <name evidence="2" type="ORF">LVIROSA_LOCUS31904</name>
</gene>
<reference evidence="2 3" key="1">
    <citation type="submission" date="2022-01" db="EMBL/GenBank/DDBJ databases">
        <authorList>
            <person name="Xiong W."/>
            <person name="Schranz E."/>
        </authorList>
    </citation>
    <scope>NUCLEOTIDE SEQUENCE [LARGE SCALE GENOMIC DNA]</scope>
</reference>
<proteinExistence type="predicted"/>
<protein>
    <submittedName>
        <fullName evidence="2">Uncharacterized protein</fullName>
    </submittedName>
</protein>
<evidence type="ECO:0000313" key="2">
    <source>
        <dbReference type="EMBL" id="CAH1446191.1"/>
    </source>
</evidence>
<evidence type="ECO:0000256" key="1">
    <source>
        <dbReference type="SAM" id="MobiDB-lite"/>
    </source>
</evidence>
<accession>A0AAU9P7S7</accession>
<dbReference type="Proteomes" id="UP001157418">
    <property type="component" value="Unassembled WGS sequence"/>
</dbReference>
<dbReference type="AlphaFoldDB" id="A0AAU9P7S7"/>
<organism evidence="2 3">
    <name type="scientific">Lactuca virosa</name>
    <dbReference type="NCBI Taxonomy" id="75947"/>
    <lineage>
        <taxon>Eukaryota</taxon>
        <taxon>Viridiplantae</taxon>
        <taxon>Streptophyta</taxon>
        <taxon>Embryophyta</taxon>
        <taxon>Tracheophyta</taxon>
        <taxon>Spermatophyta</taxon>
        <taxon>Magnoliopsida</taxon>
        <taxon>eudicotyledons</taxon>
        <taxon>Gunneridae</taxon>
        <taxon>Pentapetalae</taxon>
        <taxon>asterids</taxon>
        <taxon>campanulids</taxon>
        <taxon>Asterales</taxon>
        <taxon>Asteraceae</taxon>
        <taxon>Cichorioideae</taxon>
        <taxon>Cichorieae</taxon>
        <taxon>Lactucinae</taxon>
        <taxon>Lactuca</taxon>
    </lineage>
</organism>
<sequence length="218" mass="25354">MPPSFLSNRQQPSSPTLLRQKVANHSHCLICPLEHCRTIPSSTPTNSDNHQRHHSLQSPPPSFSSPSPENRKKLHSATTFQQNSKFIWAFFTKYFRARRSTVNLGKVDDANDDSSFENDNHYDLPIQQVPQYFHGQPSGAQFKPQPEFQQFPQQHEPRPEFPLDIYSQLVALRCQGNRHEAAIRRIEEQHARANNYMEDLWHHFRPEGGYRPRGPLPR</sequence>
<evidence type="ECO:0000313" key="3">
    <source>
        <dbReference type="Proteomes" id="UP001157418"/>
    </source>
</evidence>
<comment type="caution">
    <text evidence="2">The sequence shown here is derived from an EMBL/GenBank/DDBJ whole genome shotgun (WGS) entry which is preliminary data.</text>
</comment>